<feature type="transmembrane region" description="Helical" evidence="5">
    <location>
        <begin position="121"/>
        <end position="143"/>
    </location>
</feature>
<evidence type="ECO:0000313" key="6">
    <source>
        <dbReference type="EMBL" id="CZR61014.1"/>
    </source>
</evidence>
<proteinExistence type="predicted"/>
<evidence type="ECO:0000256" key="1">
    <source>
        <dbReference type="ARBA" id="ARBA00004141"/>
    </source>
</evidence>
<evidence type="ECO:0000256" key="3">
    <source>
        <dbReference type="ARBA" id="ARBA00022989"/>
    </source>
</evidence>
<feature type="transmembrane region" description="Helical" evidence="5">
    <location>
        <begin position="80"/>
        <end position="101"/>
    </location>
</feature>
<dbReference type="AlphaFoldDB" id="A0A1L7X7M0"/>
<dbReference type="InterPro" id="IPR007568">
    <property type="entry name" value="RTA1"/>
</dbReference>
<dbReference type="OrthoDB" id="3358017at2759"/>
<dbReference type="GO" id="GO:0016020">
    <property type="term" value="C:membrane"/>
    <property type="evidence" value="ECO:0007669"/>
    <property type="project" value="UniProtKB-SubCell"/>
</dbReference>
<name>A0A1L7X7M0_9HELO</name>
<dbReference type="PANTHER" id="PTHR31465:SF28">
    <property type="entry name" value="DOMAIN PROTEIN, PUTATIVE-RELATED"/>
    <property type="match status" value="1"/>
</dbReference>
<feature type="transmembrane region" description="Helical" evidence="5">
    <location>
        <begin position="263"/>
        <end position="281"/>
    </location>
</feature>
<dbReference type="Proteomes" id="UP000184330">
    <property type="component" value="Unassembled WGS sequence"/>
</dbReference>
<accession>A0A1L7X7M0</accession>
<organism evidence="6 7">
    <name type="scientific">Phialocephala subalpina</name>
    <dbReference type="NCBI Taxonomy" id="576137"/>
    <lineage>
        <taxon>Eukaryota</taxon>
        <taxon>Fungi</taxon>
        <taxon>Dikarya</taxon>
        <taxon>Ascomycota</taxon>
        <taxon>Pezizomycotina</taxon>
        <taxon>Leotiomycetes</taxon>
        <taxon>Helotiales</taxon>
        <taxon>Mollisiaceae</taxon>
        <taxon>Phialocephala</taxon>
        <taxon>Phialocephala fortinii species complex</taxon>
    </lineage>
</organism>
<dbReference type="EMBL" id="FJOG01000017">
    <property type="protein sequence ID" value="CZR61014.1"/>
    <property type="molecule type" value="Genomic_DNA"/>
</dbReference>
<keyword evidence="2 5" id="KW-0812">Transmembrane</keyword>
<keyword evidence="7" id="KW-1185">Reference proteome</keyword>
<sequence length="299" mass="33748">MAGVQMVYYHYSPSLSAAIVVAVLYTLAFIGTVFQFMRYRSWAWTAMVAAAGMESAGYILRSLSTQNQTDKNLYVSSYSLIVLAPVLMAAACYVVFGRIVFHVVPKENRTMRLLWVPPRFVTPIFVACDIVALFLQLIGAVRITTVDVDTPGGKSKLQTGKTIAQIGVAVQMVCFGLFSIIAVRFNFTSKRFVAQFEERLATETKGEKYCIIDGEEKKLKPKWEAILRVTNITSVLILIRSVYRMVDFSLGQTGYTGTHEWVEYIFDALMIFPVVALFVYWHPSKYLPYLGLRLPKHAR</sequence>
<keyword evidence="3 5" id="KW-1133">Transmembrane helix</keyword>
<feature type="transmembrane region" description="Helical" evidence="5">
    <location>
        <begin position="163"/>
        <end position="183"/>
    </location>
</feature>
<dbReference type="STRING" id="576137.A0A1L7X7M0"/>
<feature type="transmembrane region" description="Helical" evidence="5">
    <location>
        <begin position="15"/>
        <end position="34"/>
    </location>
</feature>
<evidence type="ECO:0000256" key="5">
    <source>
        <dbReference type="SAM" id="Phobius"/>
    </source>
</evidence>
<keyword evidence="4 5" id="KW-0472">Membrane</keyword>
<reference evidence="6 7" key="1">
    <citation type="submission" date="2016-03" db="EMBL/GenBank/DDBJ databases">
        <authorList>
            <person name="Ploux O."/>
        </authorList>
    </citation>
    <scope>NUCLEOTIDE SEQUENCE [LARGE SCALE GENOMIC DNA]</scope>
    <source>
        <strain evidence="6 7">UAMH 11012</strain>
    </source>
</reference>
<evidence type="ECO:0000256" key="4">
    <source>
        <dbReference type="ARBA" id="ARBA00023136"/>
    </source>
</evidence>
<feature type="transmembrane region" description="Helical" evidence="5">
    <location>
        <begin position="41"/>
        <end position="60"/>
    </location>
</feature>
<dbReference type="Pfam" id="PF04479">
    <property type="entry name" value="RTA1"/>
    <property type="match status" value="1"/>
</dbReference>
<dbReference type="PANTHER" id="PTHR31465">
    <property type="entry name" value="PROTEIN RTA1-RELATED"/>
    <property type="match status" value="1"/>
</dbReference>
<evidence type="ECO:0000256" key="2">
    <source>
        <dbReference type="ARBA" id="ARBA00022692"/>
    </source>
</evidence>
<protein>
    <submittedName>
        <fullName evidence="6">Related to RTM1 protein</fullName>
    </submittedName>
</protein>
<gene>
    <name evidence="6" type="ORF">PAC_10910</name>
</gene>
<comment type="subcellular location">
    <subcellularLocation>
        <location evidence="1">Membrane</location>
        <topology evidence="1">Multi-pass membrane protein</topology>
    </subcellularLocation>
</comment>
<evidence type="ECO:0000313" key="7">
    <source>
        <dbReference type="Proteomes" id="UP000184330"/>
    </source>
</evidence>